<evidence type="ECO:0008006" key="4">
    <source>
        <dbReference type="Google" id="ProtNLM"/>
    </source>
</evidence>
<gene>
    <name evidence="2" type="ORF">SUTMEG_04790</name>
</gene>
<protein>
    <recommendedName>
        <fullName evidence="4">Cell division protein ZapB</fullName>
    </recommendedName>
</protein>
<organism evidence="2 3">
    <name type="scientific">Sutterella megalosphaeroides</name>
    <dbReference type="NCBI Taxonomy" id="2494234"/>
    <lineage>
        <taxon>Bacteria</taxon>
        <taxon>Pseudomonadati</taxon>
        <taxon>Pseudomonadota</taxon>
        <taxon>Betaproteobacteria</taxon>
        <taxon>Burkholderiales</taxon>
        <taxon>Sutterellaceae</taxon>
        <taxon>Sutterella</taxon>
    </lineage>
</organism>
<evidence type="ECO:0000313" key="3">
    <source>
        <dbReference type="Proteomes" id="UP000271003"/>
    </source>
</evidence>
<keyword evidence="3" id="KW-1185">Reference proteome</keyword>
<keyword evidence="1" id="KW-0175">Coiled coil</keyword>
<reference evidence="2 3" key="1">
    <citation type="journal article" date="2018" name="Int. J. Syst. Evol. Microbiol.">
        <title>Mesosutterella multiformis gen. nov., sp. nov., a member of the family Sutterellaceae and Sutterella megalosphaeroides sp. nov., isolated from human faeces.</title>
        <authorList>
            <person name="Sakamoto M."/>
            <person name="Ikeyama N."/>
            <person name="Kunihiro T."/>
            <person name="Iino T."/>
            <person name="Yuki M."/>
            <person name="Ohkuma M."/>
        </authorList>
    </citation>
    <scope>NUCLEOTIDE SEQUENCE [LARGE SCALE GENOMIC DNA]</scope>
    <source>
        <strain evidence="2 3">6FBBBH3</strain>
    </source>
</reference>
<accession>A0A2Z6IBZ0</accession>
<dbReference type="KEGG" id="sutt:SUTMEG_04790"/>
<feature type="coiled-coil region" evidence="1">
    <location>
        <begin position="5"/>
        <end position="60"/>
    </location>
</feature>
<dbReference type="RefSeq" id="WP_120176283.1">
    <property type="nucleotide sequence ID" value="NZ_AP018786.1"/>
</dbReference>
<proteinExistence type="predicted"/>
<dbReference type="AlphaFoldDB" id="A0A2Z6IBZ0"/>
<dbReference type="Proteomes" id="UP000271003">
    <property type="component" value="Chromosome"/>
</dbReference>
<sequence>MKEELDRLQSLIEQLVVRLQNERSMNSQLRNQLAAREAELSRAKSQLNDLRRKVNGLASQFANTEEPLL</sequence>
<name>A0A2Z6IBZ0_9BURK</name>
<evidence type="ECO:0000256" key="1">
    <source>
        <dbReference type="SAM" id="Coils"/>
    </source>
</evidence>
<evidence type="ECO:0000313" key="2">
    <source>
        <dbReference type="EMBL" id="BBF22588.1"/>
    </source>
</evidence>
<dbReference type="EMBL" id="AP018786">
    <property type="protein sequence ID" value="BBF22588.1"/>
    <property type="molecule type" value="Genomic_DNA"/>
</dbReference>